<name>A0ABQ1WHM2_9BACT</name>
<dbReference type="EMBL" id="BMFP01000009">
    <property type="protein sequence ID" value="GGG30689.1"/>
    <property type="molecule type" value="Genomic_DNA"/>
</dbReference>
<accession>A0ABQ1WHM2</accession>
<feature type="transmembrane region" description="Helical" evidence="1">
    <location>
        <begin position="43"/>
        <end position="61"/>
    </location>
</feature>
<sequence length="131" mass="15657">MKSFNPKYYFGTYLFYPLVIGMSFWLSIGAIGNYQKGIIELHTLLFIIVVSLFLLSWLYLFNKNKFRTIDFYESELVFTNVLGTVKKVKKEEIKNISPLGIRYKNQVLPISFYFMDNRSDLFFCLEEWRNK</sequence>
<evidence type="ECO:0000313" key="2">
    <source>
        <dbReference type="EMBL" id="GGG30689.1"/>
    </source>
</evidence>
<evidence type="ECO:0000256" key="1">
    <source>
        <dbReference type="SAM" id="Phobius"/>
    </source>
</evidence>
<protein>
    <recommendedName>
        <fullName evidence="4">PH domain-containing protein</fullName>
    </recommendedName>
</protein>
<keyword evidence="1" id="KW-0472">Membrane</keyword>
<feature type="transmembrane region" description="Helical" evidence="1">
    <location>
        <begin position="12"/>
        <end position="31"/>
    </location>
</feature>
<gene>
    <name evidence="2" type="ORF">GCM10011323_37700</name>
</gene>
<keyword evidence="3" id="KW-1185">Reference proteome</keyword>
<evidence type="ECO:0008006" key="4">
    <source>
        <dbReference type="Google" id="ProtNLM"/>
    </source>
</evidence>
<comment type="caution">
    <text evidence="2">The sequence shown here is derived from an EMBL/GenBank/DDBJ whole genome shotgun (WGS) entry which is preliminary data.</text>
</comment>
<dbReference type="RefSeq" id="WP_188503092.1">
    <property type="nucleotide sequence ID" value="NZ_BMFP01000009.1"/>
</dbReference>
<keyword evidence="1" id="KW-1133">Transmembrane helix</keyword>
<reference evidence="3" key="1">
    <citation type="journal article" date="2019" name="Int. J. Syst. Evol. Microbiol.">
        <title>The Global Catalogue of Microorganisms (GCM) 10K type strain sequencing project: providing services to taxonomists for standard genome sequencing and annotation.</title>
        <authorList>
            <consortium name="The Broad Institute Genomics Platform"/>
            <consortium name="The Broad Institute Genome Sequencing Center for Infectious Disease"/>
            <person name="Wu L."/>
            <person name="Ma J."/>
        </authorList>
    </citation>
    <scope>NUCLEOTIDE SEQUENCE [LARGE SCALE GENOMIC DNA]</scope>
    <source>
        <strain evidence="3">CGMCC 1.12749</strain>
    </source>
</reference>
<proteinExistence type="predicted"/>
<dbReference type="Proteomes" id="UP000634043">
    <property type="component" value="Unassembled WGS sequence"/>
</dbReference>
<evidence type="ECO:0000313" key="3">
    <source>
        <dbReference type="Proteomes" id="UP000634043"/>
    </source>
</evidence>
<keyword evidence="1" id="KW-0812">Transmembrane</keyword>
<organism evidence="2 3">
    <name type="scientific">Pontibacter amylolyticus</name>
    <dbReference type="NCBI Taxonomy" id="1424080"/>
    <lineage>
        <taxon>Bacteria</taxon>
        <taxon>Pseudomonadati</taxon>
        <taxon>Bacteroidota</taxon>
        <taxon>Cytophagia</taxon>
        <taxon>Cytophagales</taxon>
        <taxon>Hymenobacteraceae</taxon>
        <taxon>Pontibacter</taxon>
    </lineage>
</organism>